<dbReference type="InterPro" id="IPR001199">
    <property type="entry name" value="Cyt_B5-like_heme/steroid-bd"/>
</dbReference>
<dbReference type="GeneID" id="62161319"/>
<dbReference type="PROSITE" id="PS51384">
    <property type="entry name" value="FAD_FR"/>
    <property type="match status" value="1"/>
</dbReference>
<dbReference type="InterPro" id="IPR037217">
    <property type="entry name" value="Trp/Indoleamine_2_3_dOase-like"/>
</dbReference>
<feature type="region of interest" description="Disordered" evidence="5">
    <location>
        <begin position="1"/>
        <end position="36"/>
    </location>
</feature>
<gene>
    <name evidence="8" type="ORF">CkaCkLH20_05526</name>
</gene>
<keyword evidence="2" id="KW-0349">Heme</keyword>
<dbReference type="GO" id="GO:0046872">
    <property type="term" value="F:metal ion binding"/>
    <property type="evidence" value="ECO:0007669"/>
    <property type="project" value="UniProtKB-KW"/>
</dbReference>
<dbReference type="InterPro" id="IPR000898">
    <property type="entry name" value="Indolamine_dOase"/>
</dbReference>
<evidence type="ECO:0000256" key="1">
    <source>
        <dbReference type="ARBA" id="ARBA00007119"/>
    </source>
</evidence>
<dbReference type="SUPFAM" id="SSF55856">
    <property type="entry name" value="Cytochrome b5-like heme/steroid binding domain"/>
    <property type="match status" value="1"/>
</dbReference>
<dbReference type="SMART" id="SM01117">
    <property type="entry name" value="Cyt-b5"/>
    <property type="match status" value="1"/>
</dbReference>
<dbReference type="InterPro" id="IPR036400">
    <property type="entry name" value="Cyt_B5-like_heme/steroid_sf"/>
</dbReference>
<dbReference type="Pfam" id="PF01231">
    <property type="entry name" value="IDO"/>
    <property type="match status" value="1"/>
</dbReference>
<dbReference type="PRINTS" id="PR00363">
    <property type="entry name" value="CYTOCHROMEB5"/>
</dbReference>
<dbReference type="InterPro" id="IPR039261">
    <property type="entry name" value="FNR_nucleotide-bd"/>
</dbReference>
<dbReference type="Pfam" id="PF00173">
    <property type="entry name" value="Cyt-b5"/>
    <property type="match status" value="1"/>
</dbReference>
<feature type="compositionally biased region" description="Acidic residues" evidence="5">
    <location>
        <begin position="583"/>
        <end position="597"/>
    </location>
</feature>
<keyword evidence="3" id="KW-0479">Metal-binding</keyword>
<proteinExistence type="inferred from homology"/>
<dbReference type="SUPFAM" id="SSF140959">
    <property type="entry name" value="Indolic compounds 2,3-dioxygenase-like"/>
    <property type="match status" value="1"/>
</dbReference>
<dbReference type="GO" id="GO:0019441">
    <property type="term" value="P:L-tryptophan catabolic process to kynurenine"/>
    <property type="evidence" value="ECO:0007669"/>
    <property type="project" value="InterPro"/>
</dbReference>
<evidence type="ECO:0000313" key="8">
    <source>
        <dbReference type="EMBL" id="KAF9877260.1"/>
    </source>
</evidence>
<dbReference type="PROSITE" id="PS00191">
    <property type="entry name" value="CYTOCHROME_B5_1"/>
    <property type="match status" value="1"/>
</dbReference>
<organism evidence="8 9">
    <name type="scientific">Colletotrichum karsti</name>
    <dbReference type="NCBI Taxonomy" id="1095194"/>
    <lineage>
        <taxon>Eukaryota</taxon>
        <taxon>Fungi</taxon>
        <taxon>Dikarya</taxon>
        <taxon>Ascomycota</taxon>
        <taxon>Pezizomycotina</taxon>
        <taxon>Sordariomycetes</taxon>
        <taxon>Hypocreomycetidae</taxon>
        <taxon>Glomerellales</taxon>
        <taxon>Glomerellaceae</taxon>
        <taxon>Colletotrichum</taxon>
        <taxon>Colletotrichum boninense species complex</taxon>
    </lineage>
</organism>
<feature type="region of interest" description="Disordered" evidence="5">
    <location>
        <begin position="552"/>
        <end position="610"/>
    </location>
</feature>
<dbReference type="AlphaFoldDB" id="A0A9P6LLI2"/>
<dbReference type="Gene3D" id="3.40.50.80">
    <property type="entry name" value="Nucleotide-binding domain of ferredoxin-NADP reductase (FNR) module"/>
    <property type="match status" value="1"/>
</dbReference>
<feature type="region of interest" description="Disordered" evidence="5">
    <location>
        <begin position="476"/>
        <end position="500"/>
    </location>
</feature>
<evidence type="ECO:0000256" key="3">
    <source>
        <dbReference type="ARBA" id="ARBA00022723"/>
    </source>
</evidence>
<dbReference type="GO" id="GO:0005737">
    <property type="term" value="C:cytoplasm"/>
    <property type="evidence" value="ECO:0007669"/>
    <property type="project" value="TreeGrafter"/>
</dbReference>
<reference evidence="8" key="1">
    <citation type="submission" date="2020-03" db="EMBL/GenBank/DDBJ databases">
        <authorList>
            <person name="He L."/>
        </authorList>
    </citation>
    <scope>NUCLEOTIDE SEQUENCE</scope>
    <source>
        <strain evidence="8">CkLH20</strain>
    </source>
</reference>
<feature type="compositionally biased region" description="Polar residues" evidence="5">
    <location>
        <begin position="840"/>
        <end position="853"/>
    </location>
</feature>
<dbReference type="OrthoDB" id="432299at2759"/>
<feature type="compositionally biased region" description="Pro residues" evidence="5">
    <location>
        <begin position="8"/>
        <end position="20"/>
    </location>
</feature>
<sequence>MSAFEGPLTPPSPPASPAPFPLRKKPRRDVVKYRRSTSPPSIFLNVPQKSAAGLLTPPDTPVKRQHTTGTTSTTVIDCPISKASFLLAQASLATQLFGGSSTTEFKFPHLGSHQTLRFGAGLDGCFNRIKGFLGGPETQKSRSVTSECSGQRLPASLEAWEVVHRSLPRLLRAGRVRQAVDALSVGGRDLWNDLEQRHLARAALVLSALAHAYMFGEEKDCERSKLPRHVLDAWEMVCAEMGRPITGRVPADDVLNNAVGNGSFSLRSTYFDLPEERLSSGLQGSMEAVFAPALSTMALAQSSVLADQPGQVAHCLESLAARVVKCAQVLDAMTPRDTAHFDPVIWIKTYPAMGRAVTSGELGNSGVDVPLFHALDIFIGRRDVKGDLSGMQNDRRAALPANIRVFLDALGDEAGSVRDYVAAARDRPHHLLSEEEHLQYQRLSAAWDGLLQMYVWFLERHRVKAVGITGVSLGTGRHSTSSGVKSSDQGNCVRPGKPNVRPEAMLSMQMKKGMASRLGGRPLWQDAHVQSRSVYQGSVVVAVRLDSKLPLQPGDRVQVWPPRKRKKLNRTSSQQRRLRAFSPEDDDVSSDKSDDDTAPSKSDNEAEPRFYSIARVMPDVADGATDSGPGNGGGGMTITLTVGQHSPEGLVSSFLSNAAQGTPLRLRPWPSPRFRQPRDLTLPLVLVGQSSGVGPLLGFLHDRAAWAQRLNDSQHDVSEVGEVLLVVAARTLRHVPCSLDSLEKLTQALPLTIVLALSQETHLMIRGGTWSQLPGPKGKRRVTRHLVEYRDFVQRLVKEKDCHVFVCGSSDFGSSVMNSLGLGRPQQQKLEEEEQQQAQDGNTESCNHNHTQLPSPPPHWSQLHQDLFTTVKRSSSSPTGPKNSIISPSTLAAHNSIDSCWTAIGGTVYDMTPFLSTHPGGPKTLLESAGTVADERFAETHGGPHAQEIRGYLENYAIGRLSTTLDSGEKTRTATASLMDSLVRMQNALTNNMAFDASRGPVPLYVYEDALLVFADGLDGMVDILSDVATDDYSSELETIATTQARLKEAFTTLKERCKKDLSHSHLTLLDESEVRIHRLYMEPSRKVHATIDAFKEDLGEIGTHTCNEECADALKRGFEKFCTDLAGIAIDLLDVTYP</sequence>
<dbReference type="GO" id="GO:0020037">
    <property type="term" value="F:heme binding"/>
    <property type="evidence" value="ECO:0007669"/>
    <property type="project" value="InterPro"/>
</dbReference>
<evidence type="ECO:0008006" key="10">
    <source>
        <dbReference type="Google" id="ProtNLM"/>
    </source>
</evidence>
<evidence type="ECO:0000259" key="7">
    <source>
        <dbReference type="PROSITE" id="PS51384"/>
    </source>
</evidence>
<comment type="caution">
    <text evidence="8">The sequence shown here is derived from an EMBL/GenBank/DDBJ whole genome shotgun (WGS) entry which is preliminary data.</text>
</comment>
<dbReference type="InterPro" id="IPR001709">
    <property type="entry name" value="Flavoprot_Pyr_Nucl_cyt_Rdtase"/>
</dbReference>
<dbReference type="Gene3D" id="1.20.58.480">
    <property type="match status" value="1"/>
</dbReference>
<feature type="domain" description="Cytochrome b5 heme-binding" evidence="6">
    <location>
        <begin position="883"/>
        <end position="962"/>
    </location>
</feature>
<keyword evidence="9" id="KW-1185">Reference proteome</keyword>
<feature type="region of interest" description="Disordered" evidence="5">
    <location>
        <begin position="49"/>
        <end position="71"/>
    </location>
</feature>
<dbReference type="PANTHER" id="PTHR28657">
    <property type="entry name" value="INDOLEAMINE 2,3-DIOXYGENASE"/>
    <property type="match status" value="1"/>
</dbReference>
<feature type="compositionally biased region" description="Polar residues" evidence="5">
    <location>
        <begin position="477"/>
        <end position="490"/>
    </location>
</feature>
<dbReference type="InterPro" id="IPR017927">
    <property type="entry name" value="FAD-bd_FR_type"/>
</dbReference>
<dbReference type="PRINTS" id="PR00371">
    <property type="entry name" value="FPNCR"/>
</dbReference>
<dbReference type="SUPFAM" id="SSF52343">
    <property type="entry name" value="Ferredoxin reductase-like, C-terminal NADP-linked domain"/>
    <property type="match status" value="1"/>
</dbReference>
<evidence type="ECO:0000256" key="2">
    <source>
        <dbReference type="ARBA" id="ARBA00022617"/>
    </source>
</evidence>
<evidence type="ECO:0000259" key="6">
    <source>
        <dbReference type="PROSITE" id="PS50255"/>
    </source>
</evidence>
<dbReference type="SUPFAM" id="SSF63380">
    <property type="entry name" value="Riboflavin synthase domain-like"/>
    <property type="match status" value="1"/>
</dbReference>
<evidence type="ECO:0000256" key="5">
    <source>
        <dbReference type="SAM" id="MobiDB-lite"/>
    </source>
</evidence>
<dbReference type="Gene3D" id="3.10.120.10">
    <property type="entry name" value="Cytochrome b5-like heme/steroid binding domain"/>
    <property type="match status" value="1"/>
</dbReference>
<dbReference type="PANTHER" id="PTHR28657:SF5">
    <property type="entry name" value="INDOLEAMINE 2,3-DIOXYGENASE"/>
    <property type="match status" value="1"/>
</dbReference>
<keyword evidence="4" id="KW-0408">Iron</keyword>
<evidence type="ECO:0000313" key="9">
    <source>
        <dbReference type="Proteomes" id="UP000781932"/>
    </source>
</evidence>
<dbReference type="GO" id="GO:0033754">
    <property type="term" value="F:indoleamine 2,3-dioxygenase activity"/>
    <property type="evidence" value="ECO:0007669"/>
    <property type="project" value="TreeGrafter"/>
</dbReference>
<dbReference type="EMBL" id="JAATWM020000015">
    <property type="protein sequence ID" value="KAF9877260.1"/>
    <property type="molecule type" value="Genomic_DNA"/>
</dbReference>
<dbReference type="InterPro" id="IPR018506">
    <property type="entry name" value="Cyt_B5_heme-BS"/>
</dbReference>
<dbReference type="Proteomes" id="UP000781932">
    <property type="component" value="Unassembled WGS sequence"/>
</dbReference>
<accession>A0A9P6LLI2</accession>
<feature type="region of interest" description="Disordered" evidence="5">
    <location>
        <begin position="818"/>
        <end position="862"/>
    </location>
</feature>
<evidence type="ECO:0000256" key="4">
    <source>
        <dbReference type="ARBA" id="ARBA00023004"/>
    </source>
</evidence>
<feature type="domain" description="FAD-binding FR-type" evidence="7">
    <location>
        <begin position="522"/>
        <end position="677"/>
    </location>
</feature>
<comment type="similarity">
    <text evidence="1">Belongs to the indoleamine 2,3-dioxygenase family.</text>
</comment>
<dbReference type="RefSeq" id="XP_038746721.1">
    <property type="nucleotide sequence ID" value="XM_038888245.1"/>
</dbReference>
<dbReference type="GO" id="GO:0034354">
    <property type="term" value="P:'de novo' NAD+ biosynthetic process from L-tryptophan"/>
    <property type="evidence" value="ECO:0007669"/>
    <property type="project" value="TreeGrafter"/>
</dbReference>
<dbReference type="PROSITE" id="PS50255">
    <property type="entry name" value="CYTOCHROME_B5_2"/>
    <property type="match status" value="1"/>
</dbReference>
<dbReference type="InterPro" id="IPR017938">
    <property type="entry name" value="Riboflavin_synthase-like_b-brl"/>
</dbReference>
<name>A0A9P6LLI2_9PEZI</name>
<reference evidence="8" key="2">
    <citation type="submission" date="2020-11" db="EMBL/GenBank/DDBJ databases">
        <title>Whole genome sequencing of Colletotrichum sp.</title>
        <authorList>
            <person name="Li H."/>
        </authorList>
    </citation>
    <scope>NUCLEOTIDE SEQUENCE</scope>
    <source>
        <strain evidence="8">CkLH20</strain>
    </source>
</reference>
<protein>
    <recommendedName>
        <fullName evidence="10">Cytochrome b5-like Heme/Steroid binding domain-containing protein</fullName>
    </recommendedName>
</protein>